<dbReference type="InterPro" id="IPR019734">
    <property type="entry name" value="TPR_rpt"/>
</dbReference>
<dbReference type="PROSITE" id="PS51006">
    <property type="entry name" value="PABS_2"/>
    <property type="match status" value="1"/>
</dbReference>
<feature type="transmembrane region" description="Helical" evidence="8">
    <location>
        <begin position="123"/>
        <end position="146"/>
    </location>
</feature>
<dbReference type="Gene3D" id="3.40.50.150">
    <property type="entry name" value="Vaccinia Virus protein VP39"/>
    <property type="match status" value="1"/>
</dbReference>
<keyword evidence="3" id="KW-0677">Repeat</keyword>
<dbReference type="Pfam" id="PF01564">
    <property type="entry name" value="Spermine_synth"/>
    <property type="match status" value="1"/>
</dbReference>
<dbReference type="Pfam" id="PF13181">
    <property type="entry name" value="TPR_8"/>
    <property type="match status" value="1"/>
</dbReference>
<gene>
    <name evidence="10" type="ORF">A3F83_14160</name>
</gene>
<feature type="repeat" description="TPR" evidence="6">
    <location>
        <begin position="892"/>
        <end position="925"/>
    </location>
</feature>
<evidence type="ECO:0000256" key="7">
    <source>
        <dbReference type="PROSITE-ProRule" id="PRU00354"/>
    </source>
</evidence>
<feature type="transmembrane region" description="Helical" evidence="8">
    <location>
        <begin position="74"/>
        <end position="95"/>
    </location>
</feature>
<dbReference type="AlphaFoldDB" id="A0A1F5YYW9"/>
<comment type="similarity">
    <text evidence="1">Belongs to the spermidine/spermine synthase family.</text>
</comment>
<dbReference type="SUPFAM" id="SSF48452">
    <property type="entry name" value="TPR-like"/>
    <property type="match status" value="1"/>
</dbReference>
<dbReference type="InterPro" id="IPR030374">
    <property type="entry name" value="PABS"/>
</dbReference>
<feature type="active site" description="Proton acceptor" evidence="7">
    <location>
        <position position="626"/>
    </location>
</feature>
<feature type="transmembrane region" description="Helical" evidence="8">
    <location>
        <begin position="239"/>
        <end position="259"/>
    </location>
</feature>
<evidence type="ECO:0000256" key="8">
    <source>
        <dbReference type="SAM" id="Phobius"/>
    </source>
</evidence>
<feature type="repeat" description="TPR" evidence="6">
    <location>
        <begin position="994"/>
        <end position="1027"/>
    </location>
</feature>
<dbReference type="PROSITE" id="PS50005">
    <property type="entry name" value="TPR"/>
    <property type="match status" value="5"/>
</dbReference>
<evidence type="ECO:0000256" key="6">
    <source>
        <dbReference type="PROSITE-ProRule" id="PRU00339"/>
    </source>
</evidence>
<dbReference type="GO" id="GO:0006596">
    <property type="term" value="P:polyamine biosynthetic process"/>
    <property type="evidence" value="ECO:0007669"/>
    <property type="project" value="UniProtKB-UniRule"/>
</dbReference>
<evidence type="ECO:0000256" key="5">
    <source>
        <dbReference type="ARBA" id="ARBA00023115"/>
    </source>
</evidence>
<dbReference type="Pfam" id="PF13432">
    <property type="entry name" value="TPR_16"/>
    <property type="match status" value="2"/>
</dbReference>
<dbReference type="CDD" id="cd02440">
    <property type="entry name" value="AdoMet_MTases"/>
    <property type="match status" value="1"/>
</dbReference>
<feature type="transmembrane region" description="Helical" evidence="8">
    <location>
        <begin position="158"/>
        <end position="181"/>
    </location>
</feature>
<feature type="non-terminal residue" evidence="10">
    <location>
        <position position="1064"/>
    </location>
</feature>
<dbReference type="InterPro" id="IPR029063">
    <property type="entry name" value="SAM-dependent_MTases_sf"/>
</dbReference>
<dbReference type="STRING" id="1817867.A3F83_14160"/>
<evidence type="ECO:0000256" key="1">
    <source>
        <dbReference type="ARBA" id="ARBA00007867"/>
    </source>
</evidence>
<evidence type="ECO:0000259" key="9">
    <source>
        <dbReference type="PROSITE" id="PS51006"/>
    </source>
</evidence>
<feature type="transmembrane region" description="Helical" evidence="8">
    <location>
        <begin position="47"/>
        <end position="67"/>
    </location>
</feature>
<dbReference type="SUPFAM" id="SSF53335">
    <property type="entry name" value="S-adenosyl-L-methionine-dependent methyltransferases"/>
    <property type="match status" value="1"/>
</dbReference>
<feature type="repeat" description="TPR" evidence="6">
    <location>
        <begin position="926"/>
        <end position="959"/>
    </location>
</feature>
<dbReference type="PANTHER" id="PTHR44858">
    <property type="entry name" value="TETRATRICOPEPTIDE REPEAT PROTEIN 6"/>
    <property type="match status" value="1"/>
</dbReference>
<keyword evidence="4 6" id="KW-0802">TPR repeat</keyword>
<dbReference type="GO" id="GO:0009279">
    <property type="term" value="C:cell outer membrane"/>
    <property type="evidence" value="ECO:0007669"/>
    <property type="project" value="TreeGrafter"/>
</dbReference>
<dbReference type="PROSITE" id="PS50293">
    <property type="entry name" value="TPR_REGION"/>
    <property type="match status" value="2"/>
</dbReference>
<feature type="transmembrane region" description="Helical" evidence="8">
    <location>
        <begin position="397"/>
        <end position="418"/>
    </location>
</feature>
<keyword evidence="5 7" id="KW-0620">Polyamine biosynthesis</keyword>
<accession>A0A1F5YYW9</accession>
<feature type="domain" description="PABS" evidence="9">
    <location>
        <begin position="535"/>
        <end position="710"/>
    </location>
</feature>
<feature type="transmembrane region" description="Helical" evidence="8">
    <location>
        <begin position="187"/>
        <end position="210"/>
    </location>
</feature>
<dbReference type="SUPFAM" id="SSF103473">
    <property type="entry name" value="MFS general substrate transporter"/>
    <property type="match status" value="1"/>
</dbReference>
<evidence type="ECO:0000256" key="3">
    <source>
        <dbReference type="ARBA" id="ARBA00022737"/>
    </source>
</evidence>
<dbReference type="Gene3D" id="1.25.40.10">
    <property type="entry name" value="Tetratricopeptide repeat domain"/>
    <property type="match status" value="1"/>
</dbReference>
<dbReference type="PANTHER" id="PTHR44858:SF1">
    <property type="entry name" value="UDP-N-ACETYLGLUCOSAMINE--PEPTIDE N-ACETYLGLUCOSAMINYLTRANSFERASE SPINDLY-RELATED"/>
    <property type="match status" value="1"/>
</dbReference>
<proteinExistence type="inferred from homology"/>
<keyword evidence="8" id="KW-0472">Membrane</keyword>
<evidence type="ECO:0000256" key="2">
    <source>
        <dbReference type="ARBA" id="ARBA00022679"/>
    </source>
</evidence>
<keyword evidence="2 7" id="KW-0808">Transferase</keyword>
<organism evidence="10 11">
    <name type="scientific">Candidatus Glassbacteria bacterium RIFCSPLOWO2_12_FULL_58_11</name>
    <dbReference type="NCBI Taxonomy" id="1817867"/>
    <lineage>
        <taxon>Bacteria</taxon>
        <taxon>Candidatus Glassiibacteriota</taxon>
    </lineage>
</organism>
<dbReference type="Proteomes" id="UP000179129">
    <property type="component" value="Unassembled WGS sequence"/>
</dbReference>
<dbReference type="InterPro" id="IPR036259">
    <property type="entry name" value="MFS_trans_sf"/>
</dbReference>
<evidence type="ECO:0000256" key="4">
    <source>
        <dbReference type="ARBA" id="ARBA00022803"/>
    </source>
</evidence>
<dbReference type="InterPro" id="IPR050498">
    <property type="entry name" value="Ycf3"/>
</dbReference>
<name>A0A1F5YYW9_9BACT</name>
<dbReference type="GO" id="GO:0016740">
    <property type="term" value="F:transferase activity"/>
    <property type="evidence" value="ECO:0007669"/>
    <property type="project" value="UniProtKB-UniRule"/>
</dbReference>
<feature type="transmembrane region" description="Helical" evidence="8">
    <location>
        <begin position="360"/>
        <end position="385"/>
    </location>
</feature>
<keyword evidence="8" id="KW-0812">Transmembrane</keyword>
<keyword evidence="8" id="KW-1133">Transmembrane helix</keyword>
<feature type="repeat" description="TPR" evidence="6">
    <location>
        <begin position="960"/>
        <end position="993"/>
    </location>
</feature>
<evidence type="ECO:0000313" key="11">
    <source>
        <dbReference type="Proteomes" id="UP000179129"/>
    </source>
</evidence>
<protein>
    <recommendedName>
        <fullName evidence="9">PABS domain-containing protein</fullName>
    </recommendedName>
</protein>
<evidence type="ECO:0000313" key="10">
    <source>
        <dbReference type="EMBL" id="OGG05284.1"/>
    </source>
</evidence>
<dbReference type="NCBIfam" id="NF037959">
    <property type="entry name" value="MFS_SpdSyn"/>
    <property type="match status" value="2"/>
</dbReference>
<comment type="caution">
    <text evidence="10">The sequence shown here is derived from an EMBL/GenBank/DDBJ whole genome shotgun (WGS) entry which is preliminary data.</text>
</comment>
<feature type="repeat" description="TPR" evidence="6">
    <location>
        <begin position="1028"/>
        <end position="1061"/>
    </location>
</feature>
<dbReference type="EMBL" id="MFIX01000069">
    <property type="protein sequence ID" value="OGG05284.1"/>
    <property type="molecule type" value="Genomic_DNA"/>
</dbReference>
<reference evidence="10 11" key="1">
    <citation type="journal article" date="2016" name="Nat. Commun.">
        <title>Thousands of microbial genomes shed light on interconnected biogeochemical processes in an aquifer system.</title>
        <authorList>
            <person name="Anantharaman K."/>
            <person name="Brown C.T."/>
            <person name="Hug L.A."/>
            <person name="Sharon I."/>
            <person name="Castelle C.J."/>
            <person name="Probst A.J."/>
            <person name="Thomas B.C."/>
            <person name="Singh A."/>
            <person name="Wilkins M.J."/>
            <person name="Karaoz U."/>
            <person name="Brodie E.L."/>
            <person name="Williams K.H."/>
            <person name="Hubbard S.S."/>
            <person name="Banfield J.F."/>
        </authorList>
    </citation>
    <scope>NUCLEOTIDE SEQUENCE [LARGE SCALE GENOMIC DNA]</scope>
</reference>
<dbReference type="GO" id="GO:0046813">
    <property type="term" value="P:receptor-mediated virion attachment to host cell"/>
    <property type="evidence" value="ECO:0007669"/>
    <property type="project" value="TreeGrafter"/>
</dbReference>
<sequence length="1064" mass="117108">MKAERKILLSGFYLLFFLSGAAGLVYQTLWLRMFALVLGNSLHSASVVFASYMCGMALGAWLFGRFIRARKDPLAIYAALEAGIALTALAAGNSIPRLVSLAPFFYRHFSQYPFLLDLSRASLSFLVLLPPTALIGGTLPVLAHFLTRRLEVTGRRIGALYGWNTVGAVAGCVIASFWLLRLEGLNAALYCAAALNLFVALAAGLIRVFAGGLSGVPDRETADRAAAGPSERAAVRRKLLLAAAGITGAAGLACEVAWARFLSYILLNDIYAYYLMLSTLLLGIGAGSLLYSRWLDRLGNKLRLLALLEIFLGFCICLCYLFCSWLYLWPGQPMFKISLQNLFSHFFTAPFLIQISIRFVYTLAAVFPPALIIGAVFPLICRLYITDESSIGAHAGAVYALNTAGAVLGALGAGFFLVPRIGVQSTLFATAAANLALGAVLLRFEPRLRGGRPWLKPALYPALAVLFALIAVLPDNQVRRFAMKDKKHTRLVYYREGLSGTVSVVEDKINRIRTFYINAVAEIHNSFTGMQTFKMLGHLPLLLHAGEPRSVLMVTFGGGIASGAAACHSLERLDVVELEPSVIEASDCFREENRSVVQDPRVQIHLDDGRHFLAMAGGRYDAIISDATNPASPDSWLLYTAEFYALCRDRLARGGIMAQWLPFHTGSPRTYSTVVKTFQSVFPHTSIWLVKDYTILIGTAGPLRISYPGLAARLAEKRLRSDLEPYCLDDPLELLDCFLMGEQGARNLTAVAEISTDNLPLYQLETTQPADQGSILELLERNRERVFPLLEGIEAEKAVALKDTLEQYFLSAGYLLRRDYPAAGEAAPFSCKYSKYLEEDRELVPYTRSLIQYDPDNYSLLLRSSVILAGHREFSEARALMQRLIELDPADPSNYVNSGNLDFELGDYGKSVENYRKALKMGRRDSELLSRLGRSSLAAGDIPGAAESFSEAVELEPENESGWFNLGVAFSRLDSLERAAECFRKVLDLDPENAGALINLGFLQIKQEKFEPAQALFRRAVRLAPLSAQAWLGLGTSLYRLDRPAEAREAFQQALKIRPADQVA</sequence>
<feature type="transmembrane region" description="Helical" evidence="8">
    <location>
        <begin position="425"/>
        <end position="442"/>
    </location>
</feature>
<feature type="transmembrane region" description="Helical" evidence="8">
    <location>
        <begin position="271"/>
        <end position="292"/>
    </location>
</feature>
<feature type="transmembrane region" description="Helical" evidence="8">
    <location>
        <begin position="454"/>
        <end position="474"/>
    </location>
</feature>
<dbReference type="SMART" id="SM00028">
    <property type="entry name" value="TPR"/>
    <property type="match status" value="5"/>
</dbReference>
<feature type="transmembrane region" description="Helical" evidence="8">
    <location>
        <begin position="304"/>
        <end position="328"/>
    </location>
</feature>
<dbReference type="InterPro" id="IPR011990">
    <property type="entry name" value="TPR-like_helical_dom_sf"/>
</dbReference>